<comment type="subunit">
    <text evidence="3">F-type ATPases have 2 components, CF(1) - the catalytic core - and CF(0) - the membrane proton channel.</text>
</comment>
<dbReference type="AlphaFoldDB" id="A0A6C0R1P3"/>
<evidence type="ECO:0000256" key="5">
    <source>
        <dbReference type="ARBA" id="ARBA00022547"/>
    </source>
</evidence>
<keyword evidence="7 12" id="KW-0375">Hydrogen ion transport</keyword>
<evidence type="ECO:0000256" key="10">
    <source>
        <dbReference type="ARBA" id="ARBA00023128"/>
    </source>
</evidence>
<keyword evidence="9 12" id="KW-0406">Ion transport</keyword>
<dbReference type="GO" id="GO:0015078">
    <property type="term" value="F:proton transmembrane transporter activity"/>
    <property type="evidence" value="ECO:0007669"/>
    <property type="project" value="InterPro"/>
</dbReference>
<reference evidence="14" key="1">
    <citation type="journal article" date="2019" name="Sci. Rep.">
        <title>The mitochondrial genomes of palaeopteran insects and insights into the early insect relationships.</title>
        <authorList>
            <person name="Song N."/>
            <person name="Li X."/>
            <person name="Yin X."/>
            <person name="Li X."/>
            <person name="Yin J."/>
            <person name="Pan P."/>
        </authorList>
    </citation>
    <scope>NUCLEOTIDE SEQUENCE</scope>
</reference>
<evidence type="ECO:0000256" key="2">
    <source>
        <dbReference type="ARBA" id="ARBA00008892"/>
    </source>
</evidence>
<keyword evidence="4 12" id="KW-0813">Transport</keyword>
<evidence type="ECO:0000256" key="6">
    <source>
        <dbReference type="ARBA" id="ARBA00022692"/>
    </source>
</evidence>
<evidence type="ECO:0000256" key="11">
    <source>
        <dbReference type="ARBA" id="ARBA00023136"/>
    </source>
</evidence>
<comment type="similarity">
    <text evidence="2 12">Belongs to the ATPase protein 8 family.</text>
</comment>
<keyword evidence="10 12" id="KW-0496">Mitochondrion</keyword>
<comment type="subcellular location">
    <subcellularLocation>
        <location evidence="1 12">Mitochondrion membrane</location>
        <topology evidence="1 12">Single-pass membrane protein</topology>
    </subcellularLocation>
</comment>
<evidence type="ECO:0000256" key="13">
    <source>
        <dbReference type="SAM" id="Phobius"/>
    </source>
</evidence>
<dbReference type="GO" id="GO:0045259">
    <property type="term" value="C:proton-transporting ATP synthase complex"/>
    <property type="evidence" value="ECO:0007669"/>
    <property type="project" value="UniProtKB-KW"/>
</dbReference>
<evidence type="ECO:0000256" key="8">
    <source>
        <dbReference type="ARBA" id="ARBA00022989"/>
    </source>
</evidence>
<proteinExistence type="inferred from homology"/>
<name>A0A6C0R1P3_9ODON</name>
<organism evidence="14">
    <name type="scientific">Platycnemis phyllopoda</name>
    <dbReference type="NCBI Taxonomy" id="410882"/>
    <lineage>
        <taxon>Eukaryota</taxon>
        <taxon>Metazoa</taxon>
        <taxon>Ecdysozoa</taxon>
        <taxon>Arthropoda</taxon>
        <taxon>Hexapoda</taxon>
        <taxon>Insecta</taxon>
        <taxon>Pterygota</taxon>
        <taxon>Palaeoptera</taxon>
        <taxon>Odonata</taxon>
        <taxon>Zygoptera</taxon>
        <taxon>Platycnemididae</taxon>
        <taxon>Platycnemis</taxon>
    </lineage>
</organism>
<dbReference type="GO" id="GO:0031966">
    <property type="term" value="C:mitochondrial membrane"/>
    <property type="evidence" value="ECO:0007669"/>
    <property type="project" value="UniProtKB-SubCell"/>
</dbReference>
<dbReference type="EMBL" id="MK951661">
    <property type="protein sequence ID" value="QHZ87421.1"/>
    <property type="molecule type" value="Genomic_DNA"/>
</dbReference>
<keyword evidence="11 13" id="KW-0472">Membrane</keyword>
<protein>
    <recommendedName>
        <fullName evidence="12">ATP synthase complex subunit 8</fullName>
    </recommendedName>
</protein>
<dbReference type="InterPro" id="IPR001421">
    <property type="entry name" value="ATP8_metazoa"/>
</dbReference>
<feature type="transmembrane region" description="Helical" evidence="13">
    <location>
        <begin position="6"/>
        <end position="29"/>
    </location>
</feature>
<keyword evidence="8 13" id="KW-1133">Transmembrane helix</keyword>
<evidence type="ECO:0000256" key="4">
    <source>
        <dbReference type="ARBA" id="ARBA00022448"/>
    </source>
</evidence>
<evidence type="ECO:0000256" key="12">
    <source>
        <dbReference type="RuleBase" id="RU003661"/>
    </source>
</evidence>
<keyword evidence="6 12" id="KW-0812">Transmembrane</keyword>
<evidence type="ECO:0000313" key="14">
    <source>
        <dbReference type="EMBL" id="QHZ87421.1"/>
    </source>
</evidence>
<evidence type="ECO:0000256" key="7">
    <source>
        <dbReference type="ARBA" id="ARBA00022781"/>
    </source>
</evidence>
<dbReference type="Pfam" id="PF00895">
    <property type="entry name" value="ATP-synt_8"/>
    <property type="match status" value="1"/>
</dbReference>
<geneLocation type="mitochondrion" evidence="14"/>
<accession>A0A6C0R1P3</accession>
<dbReference type="GO" id="GO:0015986">
    <property type="term" value="P:proton motive force-driven ATP synthesis"/>
    <property type="evidence" value="ECO:0007669"/>
    <property type="project" value="InterPro"/>
</dbReference>
<sequence>MPQMAPMSWMILFLFFSMMLIMFSTMNYYHYSPEIKKSETNVSMNHSKKSWKW</sequence>
<keyword evidence="5 12" id="KW-0138">CF(0)</keyword>
<evidence type="ECO:0000256" key="3">
    <source>
        <dbReference type="ARBA" id="ARBA00011291"/>
    </source>
</evidence>
<evidence type="ECO:0000256" key="9">
    <source>
        <dbReference type="ARBA" id="ARBA00023065"/>
    </source>
</evidence>
<gene>
    <name evidence="14" type="primary">atp8</name>
</gene>
<evidence type="ECO:0000256" key="1">
    <source>
        <dbReference type="ARBA" id="ARBA00004304"/>
    </source>
</evidence>